<dbReference type="AlphaFoldDB" id="A0A6I4ZSX6"/>
<dbReference type="EMBL" id="WMEQ01000004">
    <property type="protein sequence ID" value="MYL33318.1"/>
    <property type="molecule type" value="Genomic_DNA"/>
</dbReference>
<dbReference type="Gene3D" id="2.70.70.10">
    <property type="entry name" value="Glucose Permease (Domain IIA)"/>
    <property type="match status" value="1"/>
</dbReference>
<dbReference type="PANTHER" id="PTHR21666:SF274">
    <property type="entry name" value="STAGE IV SPORULATION PROTEIN FA"/>
    <property type="match status" value="1"/>
</dbReference>
<dbReference type="InterPro" id="IPR016047">
    <property type="entry name" value="M23ase_b-sheet_dom"/>
</dbReference>
<evidence type="ECO:0000313" key="4">
    <source>
        <dbReference type="EMBL" id="MYL33318.1"/>
    </source>
</evidence>
<feature type="region of interest" description="Disordered" evidence="1">
    <location>
        <begin position="1"/>
        <end position="33"/>
    </location>
</feature>
<keyword evidence="2" id="KW-1133">Transmembrane helix</keyword>
<dbReference type="InterPro" id="IPR011055">
    <property type="entry name" value="Dup_hybrid_motif"/>
</dbReference>
<proteinExistence type="predicted"/>
<keyword evidence="2" id="KW-0812">Transmembrane</keyword>
<evidence type="ECO:0000256" key="2">
    <source>
        <dbReference type="SAM" id="Phobius"/>
    </source>
</evidence>
<sequence length="261" mass="29110">MNKDARDIRKSIAQRKKQRELGGDRNRSTSVPISHIQEEEKHGYLPFFSDDEKQSATSQIFSAFVFKAIIAAILFFSVAIVYRVDSQLFETPKQWVNQAITQEFQFASVNKWYQEKFGEPFAFLPQNPTNNGGSQPAMTEQFALPVNGTISESFQKNGQGIVISTDDAAQVHASDGGTVEFVGKKAETENTVIIQHADGTKSYYGFLESMDVTQYEQVTHGQVIGTTSSTTEGQGKPFYFAIQQGNQFVDPVKVIQVDEQP</sequence>
<dbReference type="SUPFAM" id="SSF51261">
    <property type="entry name" value="Duplicated hybrid motif"/>
    <property type="match status" value="1"/>
</dbReference>
<evidence type="ECO:0000256" key="1">
    <source>
        <dbReference type="SAM" id="MobiDB-lite"/>
    </source>
</evidence>
<dbReference type="Proteomes" id="UP000468638">
    <property type="component" value="Unassembled WGS sequence"/>
</dbReference>
<protein>
    <submittedName>
        <fullName evidence="4">Peptidoglycan DD-metalloendopeptidase family protein</fullName>
    </submittedName>
</protein>
<dbReference type="GO" id="GO:0004222">
    <property type="term" value="F:metalloendopeptidase activity"/>
    <property type="evidence" value="ECO:0007669"/>
    <property type="project" value="TreeGrafter"/>
</dbReference>
<feature type="transmembrane region" description="Helical" evidence="2">
    <location>
        <begin position="60"/>
        <end position="82"/>
    </location>
</feature>
<accession>A0A6I4ZSX6</accession>
<evidence type="ECO:0000313" key="5">
    <source>
        <dbReference type="Proteomes" id="UP000468638"/>
    </source>
</evidence>
<feature type="domain" description="M23ase beta-sheet core" evidence="3">
    <location>
        <begin position="159"/>
        <end position="251"/>
    </location>
</feature>
<dbReference type="InterPro" id="IPR050570">
    <property type="entry name" value="Cell_wall_metabolism_enzyme"/>
</dbReference>
<gene>
    <name evidence="4" type="ORF">GLW05_06850</name>
</gene>
<reference evidence="4 5" key="1">
    <citation type="submission" date="2019-11" db="EMBL/GenBank/DDBJ databases">
        <title>Genome sequences of 17 halophilic strains isolated from different environments.</title>
        <authorList>
            <person name="Furrow R.E."/>
        </authorList>
    </citation>
    <scope>NUCLEOTIDE SEQUENCE [LARGE SCALE GENOMIC DNA]</scope>
    <source>
        <strain evidence="4 5">22514_16_FS</strain>
    </source>
</reference>
<comment type="caution">
    <text evidence="4">The sequence shown here is derived from an EMBL/GenBank/DDBJ whole genome shotgun (WGS) entry which is preliminary data.</text>
</comment>
<keyword evidence="2" id="KW-0472">Membrane</keyword>
<feature type="compositionally biased region" description="Basic and acidic residues" evidence="1">
    <location>
        <begin position="1"/>
        <end position="10"/>
    </location>
</feature>
<organism evidence="4 5">
    <name type="scientific">Pontibacillus yanchengensis</name>
    <dbReference type="NCBI Taxonomy" id="462910"/>
    <lineage>
        <taxon>Bacteria</taxon>
        <taxon>Bacillati</taxon>
        <taxon>Bacillota</taxon>
        <taxon>Bacilli</taxon>
        <taxon>Bacillales</taxon>
        <taxon>Bacillaceae</taxon>
        <taxon>Pontibacillus</taxon>
    </lineage>
</organism>
<dbReference type="OrthoDB" id="2986589at2"/>
<dbReference type="PANTHER" id="PTHR21666">
    <property type="entry name" value="PEPTIDASE-RELATED"/>
    <property type="match status" value="1"/>
</dbReference>
<dbReference type="Pfam" id="PF01551">
    <property type="entry name" value="Peptidase_M23"/>
    <property type="match status" value="1"/>
</dbReference>
<name>A0A6I4ZSX6_9BACI</name>
<dbReference type="CDD" id="cd12797">
    <property type="entry name" value="M23_peptidase"/>
    <property type="match status" value="1"/>
</dbReference>
<evidence type="ECO:0000259" key="3">
    <source>
        <dbReference type="Pfam" id="PF01551"/>
    </source>
</evidence>
<dbReference type="RefSeq" id="WP_160909397.1">
    <property type="nucleotide sequence ID" value="NZ_WMEQ01000004.1"/>
</dbReference>